<dbReference type="AlphaFoldDB" id="A0A1W9KXB6"/>
<evidence type="ECO:0000313" key="2">
    <source>
        <dbReference type="EMBL" id="OQW89245.1"/>
    </source>
</evidence>
<name>A0A1W9KXB6_9BURK</name>
<sequence>MNGYQVTFFTQQDRRNHCLPLAEWLLKAAKHLGIAGGTVIAAVEGLGHDKRLHSAHFFELADQPVEITFALSEAEVSALFELLSQENIRLFYTKMPVEFGVVGTASQ</sequence>
<dbReference type="SUPFAM" id="SSF54913">
    <property type="entry name" value="GlnB-like"/>
    <property type="match status" value="1"/>
</dbReference>
<dbReference type="InterPro" id="IPR011322">
    <property type="entry name" value="N-reg_PII-like_a/b"/>
</dbReference>
<dbReference type="Pfam" id="PF02641">
    <property type="entry name" value="DUF190"/>
    <property type="match status" value="1"/>
</dbReference>
<dbReference type="Gene3D" id="3.30.70.120">
    <property type="match status" value="1"/>
</dbReference>
<dbReference type="Proteomes" id="UP000192505">
    <property type="component" value="Unassembled WGS sequence"/>
</dbReference>
<comment type="caution">
    <text evidence="2">The sequence shown here is derived from an EMBL/GenBank/DDBJ whole genome shotgun (WGS) entry which is preliminary data.</text>
</comment>
<dbReference type="EMBL" id="MTEI01000002">
    <property type="protein sequence ID" value="OQW89245.1"/>
    <property type="molecule type" value="Genomic_DNA"/>
</dbReference>
<evidence type="ECO:0000256" key="1">
    <source>
        <dbReference type="ARBA" id="ARBA00010554"/>
    </source>
</evidence>
<evidence type="ECO:0000313" key="3">
    <source>
        <dbReference type="Proteomes" id="UP000192505"/>
    </source>
</evidence>
<gene>
    <name evidence="2" type="ORF">BWK72_04690</name>
</gene>
<dbReference type="InterPro" id="IPR003793">
    <property type="entry name" value="UPF0166"/>
</dbReference>
<dbReference type="InterPro" id="IPR015867">
    <property type="entry name" value="N-reg_PII/ATP_PRibTrfase_C"/>
</dbReference>
<organism evidence="2 3">
    <name type="scientific">Rhodoferax ferrireducens</name>
    <dbReference type="NCBI Taxonomy" id="192843"/>
    <lineage>
        <taxon>Bacteria</taxon>
        <taxon>Pseudomonadati</taxon>
        <taxon>Pseudomonadota</taxon>
        <taxon>Betaproteobacteria</taxon>
        <taxon>Burkholderiales</taxon>
        <taxon>Comamonadaceae</taxon>
        <taxon>Rhodoferax</taxon>
    </lineage>
</organism>
<reference evidence="2 3" key="1">
    <citation type="submission" date="2017-01" db="EMBL/GenBank/DDBJ databases">
        <title>Novel large sulfur bacteria in the metagenomes of groundwater-fed chemosynthetic microbial mats in the Lake Huron basin.</title>
        <authorList>
            <person name="Sharrar A.M."/>
            <person name="Flood B.E."/>
            <person name="Bailey J.V."/>
            <person name="Jones D.S."/>
            <person name="Biddanda B."/>
            <person name="Ruberg S.A."/>
            <person name="Marcus D.N."/>
            <person name="Dick G.J."/>
        </authorList>
    </citation>
    <scope>NUCLEOTIDE SEQUENCE [LARGE SCALE GENOMIC DNA]</scope>
    <source>
        <strain evidence="2">A7</strain>
    </source>
</reference>
<comment type="similarity">
    <text evidence="1">Belongs to the UPF0166 family.</text>
</comment>
<accession>A0A1W9KXB6</accession>
<proteinExistence type="inferred from homology"/>
<protein>
    <submittedName>
        <fullName evidence="2">Uncharacterized protein</fullName>
    </submittedName>
</protein>